<organism evidence="1 2">
    <name type="scientific">Cirrhinus molitorella</name>
    <name type="common">mud carp</name>
    <dbReference type="NCBI Taxonomy" id="172907"/>
    <lineage>
        <taxon>Eukaryota</taxon>
        <taxon>Metazoa</taxon>
        <taxon>Chordata</taxon>
        <taxon>Craniata</taxon>
        <taxon>Vertebrata</taxon>
        <taxon>Euteleostomi</taxon>
        <taxon>Actinopterygii</taxon>
        <taxon>Neopterygii</taxon>
        <taxon>Teleostei</taxon>
        <taxon>Ostariophysi</taxon>
        <taxon>Cypriniformes</taxon>
        <taxon>Cyprinidae</taxon>
        <taxon>Labeoninae</taxon>
        <taxon>Labeonini</taxon>
        <taxon>Cirrhinus</taxon>
    </lineage>
</organism>
<gene>
    <name evidence="1" type="ORF">QQF64_002053</name>
</gene>
<reference evidence="1 2" key="1">
    <citation type="submission" date="2023-09" db="EMBL/GenBank/DDBJ databases">
        <authorList>
            <person name="Wang M."/>
        </authorList>
    </citation>
    <scope>NUCLEOTIDE SEQUENCE [LARGE SCALE GENOMIC DNA]</scope>
    <source>
        <strain evidence="1">GT-2023</strain>
        <tissue evidence="1">Liver</tissue>
    </source>
</reference>
<keyword evidence="2" id="KW-1185">Reference proteome</keyword>
<comment type="caution">
    <text evidence="1">The sequence shown here is derived from an EMBL/GenBank/DDBJ whole genome shotgun (WGS) entry which is preliminary data.</text>
</comment>
<evidence type="ECO:0000313" key="1">
    <source>
        <dbReference type="EMBL" id="KAL1266378.1"/>
    </source>
</evidence>
<proteinExistence type="predicted"/>
<dbReference type="EMBL" id="JAYMGO010000010">
    <property type="protein sequence ID" value="KAL1266378.1"/>
    <property type="molecule type" value="Genomic_DNA"/>
</dbReference>
<protein>
    <submittedName>
        <fullName evidence="1">Uncharacterized protein</fullName>
    </submittedName>
</protein>
<dbReference type="Proteomes" id="UP001558613">
    <property type="component" value="Unassembled WGS sequence"/>
</dbReference>
<evidence type="ECO:0000313" key="2">
    <source>
        <dbReference type="Proteomes" id="UP001558613"/>
    </source>
</evidence>
<name>A0ABR3MP30_9TELE</name>
<accession>A0ABR3MP30</accession>
<sequence>MSCHVETDLHIYPEGDDAGALPAVHGILWDTECDSSTLRALDRPPARSLHDDLQPSHTFTGTHNLSSASFSCSFPLFLPPAAPPTTAVIGGQKGQGMMSTGPAHWSTAAVQF</sequence>